<dbReference type="InterPro" id="IPR012944">
    <property type="entry name" value="SusD_RagB_dom"/>
</dbReference>
<keyword evidence="9" id="KW-1185">Reference proteome</keyword>
<dbReference type="Gene3D" id="1.25.40.390">
    <property type="match status" value="1"/>
</dbReference>
<comment type="similarity">
    <text evidence="2">Belongs to the SusD family.</text>
</comment>
<organism evidence="8 9">
    <name type="scientific">Mucilaginibacter sabulilitoris</name>
    <dbReference type="NCBI Taxonomy" id="1173583"/>
    <lineage>
        <taxon>Bacteria</taxon>
        <taxon>Pseudomonadati</taxon>
        <taxon>Bacteroidota</taxon>
        <taxon>Sphingobacteriia</taxon>
        <taxon>Sphingobacteriales</taxon>
        <taxon>Sphingobacteriaceae</taxon>
        <taxon>Mucilaginibacter</taxon>
    </lineage>
</organism>
<sequence>MKVKYILKRISLSIFLVLLTGLFSCKKYLDLKPQSSFDESYVFSTVTTATSAVMGVYGHLAGQEGYGSRLSTMYTVDQDESMSYSNTSAGGGDGGQKALARYNATSENAILLPPYNQLYAGIEGANICIKNIPKMDTYINGSATDQAALKRLYGEVLTLRAQFFFELIRNWGDVIAPFMPSIDQPDLTLPQTNRDEIYDHILADLKTAEDLVPWRKEVGGAANERITKGAVKAIRAKIALFSGGYSLRRSHTMERRANYLDYYKIARDECDEIIKSGQHALNPTFESIFKTYMDAHLMEPNGEILFEVAMAGGLGATDSRLTTTGPTVGVNANGACRMLPTYYYAFDSLDTRKDVTVTDYSINSSNFKTAHPTATIGVIYAGKFRQDWVTNPTIDPKVSTLLAGINWPVIRYSDVLLMFAEADNEISGGASPEAVSAFEAVRKRGFKGNEAKIGLTPTDKDGFFKAIINERWLEFGGEGIRKYDLIRWNLLGTKIAEAKANLLKIVNKEAPYQNLPTIRYYKTSSTTMVWYNSMYTPEPVLPTPPAGYTKVNWTTGLSLAYINTVADSFTPNRAELLPFPLAAINANPKIIQNYGY</sequence>
<accession>A0ABZ0TTV4</accession>
<evidence type="ECO:0000256" key="1">
    <source>
        <dbReference type="ARBA" id="ARBA00004442"/>
    </source>
</evidence>
<dbReference type="SUPFAM" id="SSF48452">
    <property type="entry name" value="TPR-like"/>
    <property type="match status" value="1"/>
</dbReference>
<feature type="domain" description="RagB/SusD" evidence="6">
    <location>
        <begin position="361"/>
        <end position="596"/>
    </location>
</feature>
<keyword evidence="5" id="KW-0998">Cell outer membrane</keyword>
<dbReference type="InterPro" id="IPR011990">
    <property type="entry name" value="TPR-like_helical_dom_sf"/>
</dbReference>
<evidence type="ECO:0000256" key="3">
    <source>
        <dbReference type="ARBA" id="ARBA00022729"/>
    </source>
</evidence>
<name>A0ABZ0TTV4_9SPHI</name>
<gene>
    <name evidence="8" type="ORF">SNE25_08225</name>
</gene>
<evidence type="ECO:0000259" key="7">
    <source>
        <dbReference type="Pfam" id="PF14322"/>
    </source>
</evidence>
<dbReference type="Proteomes" id="UP001324380">
    <property type="component" value="Chromosome"/>
</dbReference>
<feature type="domain" description="SusD-like N-terminal" evidence="7">
    <location>
        <begin position="27"/>
        <end position="240"/>
    </location>
</feature>
<keyword evidence="4" id="KW-0472">Membrane</keyword>
<evidence type="ECO:0000313" key="8">
    <source>
        <dbReference type="EMBL" id="WPU95508.1"/>
    </source>
</evidence>
<dbReference type="RefSeq" id="WP_321564618.1">
    <property type="nucleotide sequence ID" value="NZ_CP139558.1"/>
</dbReference>
<proteinExistence type="inferred from homology"/>
<dbReference type="EMBL" id="CP139558">
    <property type="protein sequence ID" value="WPU95508.1"/>
    <property type="molecule type" value="Genomic_DNA"/>
</dbReference>
<dbReference type="Pfam" id="PF14322">
    <property type="entry name" value="SusD-like_3"/>
    <property type="match status" value="1"/>
</dbReference>
<evidence type="ECO:0000313" key="9">
    <source>
        <dbReference type="Proteomes" id="UP001324380"/>
    </source>
</evidence>
<comment type="subcellular location">
    <subcellularLocation>
        <location evidence="1">Cell outer membrane</location>
    </subcellularLocation>
</comment>
<keyword evidence="3" id="KW-0732">Signal</keyword>
<dbReference type="Pfam" id="PF07980">
    <property type="entry name" value="SusD_RagB"/>
    <property type="match status" value="1"/>
</dbReference>
<evidence type="ECO:0000256" key="5">
    <source>
        <dbReference type="ARBA" id="ARBA00023237"/>
    </source>
</evidence>
<dbReference type="InterPro" id="IPR033985">
    <property type="entry name" value="SusD-like_N"/>
</dbReference>
<evidence type="ECO:0000259" key="6">
    <source>
        <dbReference type="Pfam" id="PF07980"/>
    </source>
</evidence>
<protein>
    <submittedName>
        <fullName evidence="8">RagB/SusD family nutrient uptake outer membrane protein</fullName>
    </submittedName>
</protein>
<reference evidence="8 9" key="1">
    <citation type="submission" date="2023-11" db="EMBL/GenBank/DDBJ databases">
        <title>Analysis of the Genomes of Mucilaginibacter gossypii cycad 4 and M. sabulilitoris SNA2: microbes with the potential for plant growth promotion.</title>
        <authorList>
            <person name="Hirsch A.M."/>
            <person name="Humm E."/>
            <person name="Rubbi M."/>
            <person name="Del Vecchio G."/>
            <person name="Ha S.M."/>
            <person name="Pellegrini M."/>
            <person name="Gunsalus R.P."/>
        </authorList>
    </citation>
    <scope>NUCLEOTIDE SEQUENCE [LARGE SCALE GENOMIC DNA]</scope>
    <source>
        <strain evidence="8 9">SNA2</strain>
    </source>
</reference>
<evidence type="ECO:0000256" key="2">
    <source>
        <dbReference type="ARBA" id="ARBA00006275"/>
    </source>
</evidence>
<dbReference type="CDD" id="cd08977">
    <property type="entry name" value="SusD"/>
    <property type="match status" value="1"/>
</dbReference>
<dbReference type="PROSITE" id="PS51257">
    <property type="entry name" value="PROKAR_LIPOPROTEIN"/>
    <property type="match status" value="1"/>
</dbReference>
<evidence type="ECO:0000256" key="4">
    <source>
        <dbReference type="ARBA" id="ARBA00023136"/>
    </source>
</evidence>